<protein>
    <recommendedName>
        <fullName evidence="4">Plastid lipid-associated protein/fibrillin conserved domain-containing protein</fullName>
    </recommendedName>
</protein>
<accession>A0AA38FYZ6</accession>
<evidence type="ECO:0000256" key="3">
    <source>
        <dbReference type="ARBA" id="ARBA00022946"/>
    </source>
</evidence>
<evidence type="ECO:0000256" key="2">
    <source>
        <dbReference type="ARBA" id="ARBA00022640"/>
    </source>
</evidence>
<dbReference type="Proteomes" id="UP000824469">
    <property type="component" value="Unassembled WGS sequence"/>
</dbReference>
<dbReference type="GO" id="GO:0009536">
    <property type="term" value="C:plastid"/>
    <property type="evidence" value="ECO:0007669"/>
    <property type="project" value="UniProtKB-SubCell"/>
</dbReference>
<proteinExistence type="predicted"/>
<keyword evidence="6" id="KW-1185">Reference proteome</keyword>
<keyword evidence="2" id="KW-0934">Plastid</keyword>
<comment type="caution">
    <text evidence="5">The sequence shown here is derived from an EMBL/GenBank/DDBJ whole genome shotgun (WGS) entry which is preliminary data.</text>
</comment>
<evidence type="ECO:0000256" key="1">
    <source>
        <dbReference type="ARBA" id="ARBA00004474"/>
    </source>
</evidence>
<feature type="non-terminal residue" evidence="5">
    <location>
        <position position="1"/>
    </location>
</feature>
<dbReference type="Pfam" id="PF04755">
    <property type="entry name" value="PAP_fibrillin"/>
    <property type="match status" value="1"/>
</dbReference>
<name>A0AA38FYZ6_TAXCH</name>
<organism evidence="5 6">
    <name type="scientific">Taxus chinensis</name>
    <name type="common">Chinese yew</name>
    <name type="synonym">Taxus wallichiana var. chinensis</name>
    <dbReference type="NCBI Taxonomy" id="29808"/>
    <lineage>
        <taxon>Eukaryota</taxon>
        <taxon>Viridiplantae</taxon>
        <taxon>Streptophyta</taxon>
        <taxon>Embryophyta</taxon>
        <taxon>Tracheophyta</taxon>
        <taxon>Spermatophyta</taxon>
        <taxon>Pinopsida</taxon>
        <taxon>Pinidae</taxon>
        <taxon>Conifers II</taxon>
        <taxon>Cupressales</taxon>
        <taxon>Taxaceae</taxon>
        <taxon>Taxus</taxon>
    </lineage>
</organism>
<dbReference type="EMBL" id="JAHRHJ020000006">
    <property type="protein sequence ID" value="KAH9311878.1"/>
    <property type="molecule type" value="Genomic_DNA"/>
</dbReference>
<dbReference type="PANTHER" id="PTHR31906">
    <property type="entry name" value="PLASTID-LIPID-ASSOCIATED PROTEIN 4, CHLOROPLASTIC-RELATED"/>
    <property type="match status" value="1"/>
</dbReference>
<dbReference type="AlphaFoldDB" id="A0AA38FYZ6"/>
<feature type="non-terminal residue" evidence="5">
    <location>
        <position position="120"/>
    </location>
</feature>
<comment type="subcellular location">
    <subcellularLocation>
        <location evidence="1">Plastid</location>
    </subcellularLocation>
</comment>
<feature type="domain" description="Plastid lipid-associated protein/fibrillin conserved" evidence="4">
    <location>
        <begin position="2"/>
        <end position="119"/>
    </location>
</feature>
<evidence type="ECO:0000259" key="4">
    <source>
        <dbReference type="Pfam" id="PF04755"/>
    </source>
</evidence>
<dbReference type="InterPro" id="IPR006843">
    <property type="entry name" value="PAP/fibrillin_dom"/>
</dbReference>
<sequence>GAVAGLDRGLIANEVDVMAVDTPAKELEALGGLVDFSTDLDKLQGRWRLVYSSAFTSGSLGGLRPGPPTGRLPLTLGQVFQRIDVVGRELDNIVSLQIGTLWPLPPIEVTATLAHTFELI</sequence>
<reference evidence="5 6" key="1">
    <citation type="journal article" date="2021" name="Nat. Plants">
        <title>The Taxus genome provides insights into paclitaxel biosynthesis.</title>
        <authorList>
            <person name="Xiong X."/>
            <person name="Gou J."/>
            <person name="Liao Q."/>
            <person name="Li Y."/>
            <person name="Zhou Q."/>
            <person name="Bi G."/>
            <person name="Li C."/>
            <person name="Du R."/>
            <person name="Wang X."/>
            <person name="Sun T."/>
            <person name="Guo L."/>
            <person name="Liang H."/>
            <person name="Lu P."/>
            <person name="Wu Y."/>
            <person name="Zhang Z."/>
            <person name="Ro D.K."/>
            <person name="Shang Y."/>
            <person name="Huang S."/>
            <person name="Yan J."/>
        </authorList>
    </citation>
    <scope>NUCLEOTIDE SEQUENCE [LARGE SCALE GENOMIC DNA]</scope>
    <source>
        <strain evidence="5">Ta-2019</strain>
    </source>
</reference>
<gene>
    <name evidence="5" type="ORF">KI387_026913</name>
</gene>
<keyword evidence="3" id="KW-0809">Transit peptide</keyword>
<evidence type="ECO:0000313" key="6">
    <source>
        <dbReference type="Proteomes" id="UP000824469"/>
    </source>
</evidence>
<evidence type="ECO:0000313" key="5">
    <source>
        <dbReference type="EMBL" id="KAH9311878.1"/>
    </source>
</evidence>
<dbReference type="InterPro" id="IPR039633">
    <property type="entry name" value="PAP"/>
</dbReference>